<dbReference type="Proteomes" id="UP001201812">
    <property type="component" value="Unassembled WGS sequence"/>
</dbReference>
<accession>A0AAD4MFJ2</accession>
<dbReference type="AlphaFoldDB" id="A0AAD4MFJ2"/>
<sequence length="237" mass="27827">MSNSKPLPPFTFDLLRSLNRDQLERFAIVCRPLKNLIERYFHSKPYRVFDRLVIRGGSYALLHNSVQWHPHRGDYSVQQFLAGQRRYVTSTYYSFAEMRPYLGPSVRINWTIIFVDSTYNSEHIAEMESIAYLWRDGNIQIQYVRDNRIITKDFLLILNSPTILQCRTLYMHAPHFSFKDYNVLYTVQVIRFTYGDATHFEQFLERPGVKPVVFLDSINGPNVDNVDSVLGLLCKVT</sequence>
<gene>
    <name evidence="1" type="ORF">DdX_21091</name>
</gene>
<name>A0AAD4MFJ2_9BILA</name>
<protein>
    <recommendedName>
        <fullName evidence="3">F-box domain-containing protein</fullName>
    </recommendedName>
</protein>
<proteinExistence type="predicted"/>
<keyword evidence="2" id="KW-1185">Reference proteome</keyword>
<evidence type="ECO:0008006" key="3">
    <source>
        <dbReference type="Google" id="ProtNLM"/>
    </source>
</evidence>
<comment type="caution">
    <text evidence="1">The sequence shown here is derived from an EMBL/GenBank/DDBJ whole genome shotgun (WGS) entry which is preliminary data.</text>
</comment>
<dbReference type="EMBL" id="JAKKPZ010000721">
    <property type="protein sequence ID" value="KAI1692739.1"/>
    <property type="molecule type" value="Genomic_DNA"/>
</dbReference>
<evidence type="ECO:0000313" key="2">
    <source>
        <dbReference type="Proteomes" id="UP001201812"/>
    </source>
</evidence>
<organism evidence="1 2">
    <name type="scientific">Ditylenchus destructor</name>
    <dbReference type="NCBI Taxonomy" id="166010"/>
    <lineage>
        <taxon>Eukaryota</taxon>
        <taxon>Metazoa</taxon>
        <taxon>Ecdysozoa</taxon>
        <taxon>Nematoda</taxon>
        <taxon>Chromadorea</taxon>
        <taxon>Rhabditida</taxon>
        <taxon>Tylenchina</taxon>
        <taxon>Tylenchomorpha</taxon>
        <taxon>Sphaerularioidea</taxon>
        <taxon>Anguinidae</taxon>
        <taxon>Anguininae</taxon>
        <taxon>Ditylenchus</taxon>
    </lineage>
</organism>
<evidence type="ECO:0000313" key="1">
    <source>
        <dbReference type="EMBL" id="KAI1692739.1"/>
    </source>
</evidence>
<reference evidence="1" key="1">
    <citation type="submission" date="2022-01" db="EMBL/GenBank/DDBJ databases">
        <title>Genome Sequence Resource for Two Populations of Ditylenchus destructor, the Migratory Endoparasitic Phytonematode.</title>
        <authorList>
            <person name="Zhang H."/>
            <person name="Lin R."/>
            <person name="Xie B."/>
        </authorList>
    </citation>
    <scope>NUCLEOTIDE SEQUENCE</scope>
    <source>
        <strain evidence="1">BazhouSP</strain>
    </source>
</reference>